<dbReference type="Proteomes" id="UP000826656">
    <property type="component" value="Unassembled WGS sequence"/>
</dbReference>
<name>A0ABQ7UAK6_SOLTU</name>
<evidence type="ECO:0000313" key="2">
    <source>
        <dbReference type="Proteomes" id="UP000826656"/>
    </source>
</evidence>
<protein>
    <submittedName>
        <fullName evidence="1">Uncharacterized protein</fullName>
    </submittedName>
</protein>
<gene>
    <name evidence="1" type="ORF">KY290_031914</name>
</gene>
<proteinExistence type="predicted"/>
<keyword evidence="2" id="KW-1185">Reference proteome</keyword>
<comment type="caution">
    <text evidence="1">The sequence shown here is derived from an EMBL/GenBank/DDBJ whole genome shotgun (WGS) entry which is preliminary data.</text>
</comment>
<sequence>MSMTMFGVKVEERKEGKNGQPSIGLLGDSLGNIPHSLQLQQPFELMWSPYNWKTYKEAYEEILQTGSALGAPGIEHFHVGFCTAAAAAPLIFFKGKFLTGILPAIDLFRLTCFGWGKLLYFAS</sequence>
<organism evidence="1 2">
    <name type="scientific">Solanum tuberosum</name>
    <name type="common">Potato</name>
    <dbReference type="NCBI Taxonomy" id="4113"/>
    <lineage>
        <taxon>Eukaryota</taxon>
        <taxon>Viridiplantae</taxon>
        <taxon>Streptophyta</taxon>
        <taxon>Embryophyta</taxon>
        <taxon>Tracheophyta</taxon>
        <taxon>Spermatophyta</taxon>
        <taxon>Magnoliopsida</taxon>
        <taxon>eudicotyledons</taxon>
        <taxon>Gunneridae</taxon>
        <taxon>Pentapetalae</taxon>
        <taxon>asterids</taxon>
        <taxon>lamiids</taxon>
        <taxon>Solanales</taxon>
        <taxon>Solanaceae</taxon>
        <taxon>Solanoideae</taxon>
        <taxon>Solaneae</taxon>
        <taxon>Solanum</taxon>
    </lineage>
</organism>
<accession>A0ABQ7UAK6</accession>
<reference evidence="1 2" key="1">
    <citation type="journal article" date="2021" name="bioRxiv">
        <title>Chromosome-scale and haplotype-resolved genome assembly of a tetraploid potato cultivar.</title>
        <authorList>
            <person name="Sun H."/>
            <person name="Jiao W.-B."/>
            <person name="Krause K."/>
            <person name="Campoy J.A."/>
            <person name="Goel M."/>
            <person name="Folz-Donahue K."/>
            <person name="Kukat C."/>
            <person name="Huettel B."/>
            <person name="Schneeberger K."/>
        </authorList>
    </citation>
    <scope>NUCLEOTIDE SEQUENCE [LARGE SCALE GENOMIC DNA]</scope>
    <source>
        <strain evidence="1">SolTubOtavaFocal</strain>
        <tissue evidence="1">Leaves</tissue>
    </source>
</reference>
<evidence type="ECO:0000313" key="1">
    <source>
        <dbReference type="EMBL" id="KAH0743921.1"/>
    </source>
</evidence>
<dbReference type="EMBL" id="JAIVGD010000023">
    <property type="protein sequence ID" value="KAH0743921.1"/>
    <property type="molecule type" value="Genomic_DNA"/>
</dbReference>